<dbReference type="Proteomes" id="UP000499080">
    <property type="component" value="Unassembled WGS sequence"/>
</dbReference>
<organism evidence="1 2">
    <name type="scientific">Araneus ventricosus</name>
    <name type="common">Orbweaver spider</name>
    <name type="synonym">Epeira ventricosa</name>
    <dbReference type="NCBI Taxonomy" id="182803"/>
    <lineage>
        <taxon>Eukaryota</taxon>
        <taxon>Metazoa</taxon>
        <taxon>Ecdysozoa</taxon>
        <taxon>Arthropoda</taxon>
        <taxon>Chelicerata</taxon>
        <taxon>Arachnida</taxon>
        <taxon>Araneae</taxon>
        <taxon>Araneomorphae</taxon>
        <taxon>Entelegynae</taxon>
        <taxon>Araneoidea</taxon>
        <taxon>Araneidae</taxon>
        <taxon>Araneus</taxon>
    </lineage>
</organism>
<name>A0A4Y2HBW2_ARAVE</name>
<sequence>MLLICKILDTLPQEYRSFKSSWLLLNDDKRTTDELTIQLCTQERENKEEKLIGDVQNQEALEAKATKNKTLYKRKANWKVQLLSPKWFGGSFTLAVTNSETLG</sequence>
<dbReference type="OrthoDB" id="430476at2759"/>
<dbReference type="EMBL" id="BGPR01001834">
    <property type="protein sequence ID" value="GBM62771.1"/>
    <property type="molecule type" value="Genomic_DNA"/>
</dbReference>
<evidence type="ECO:0000313" key="1">
    <source>
        <dbReference type="EMBL" id="GBM62771.1"/>
    </source>
</evidence>
<evidence type="ECO:0000313" key="2">
    <source>
        <dbReference type="Proteomes" id="UP000499080"/>
    </source>
</evidence>
<proteinExistence type="predicted"/>
<protein>
    <submittedName>
        <fullName evidence="1">Uncharacterized protein</fullName>
    </submittedName>
</protein>
<keyword evidence="2" id="KW-1185">Reference proteome</keyword>
<dbReference type="AlphaFoldDB" id="A0A4Y2HBW2"/>
<accession>A0A4Y2HBW2</accession>
<gene>
    <name evidence="1" type="ORF">AVEN_41501_1</name>
</gene>
<comment type="caution">
    <text evidence="1">The sequence shown here is derived from an EMBL/GenBank/DDBJ whole genome shotgun (WGS) entry which is preliminary data.</text>
</comment>
<reference evidence="1 2" key="1">
    <citation type="journal article" date="2019" name="Sci. Rep.">
        <title>Orb-weaving spider Araneus ventricosus genome elucidates the spidroin gene catalogue.</title>
        <authorList>
            <person name="Kono N."/>
            <person name="Nakamura H."/>
            <person name="Ohtoshi R."/>
            <person name="Moran D.A.P."/>
            <person name="Shinohara A."/>
            <person name="Yoshida Y."/>
            <person name="Fujiwara M."/>
            <person name="Mori M."/>
            <person name="Tomita M."/>
            <person name="Arakawa K."/>
        </authorList>
    </citation>
    <scope>NUCLEOTIDE SEQUENCE [LARGE SCALE GENOMIC DNA]</scope>
</reference>